<feature type="region of interest" description="Disordered" evidence="1">
    <location>
        <begin position="82"/>
        <end position="101"/>
    </location>
</feature>
<dbReference type="Proteomes" id="UP000027138">
    <property type="component" value="Unassembled WGS sequence"/>
</dbReference>
<keyword evidence="3" id="KW-1185">Reference proteome</keyword>
<evidence type="ECO:0000313" key="2">
    <source>
        <dbReference type="EMBL" id="KDP35682.1"/>
    </source>
</evidence>
<name>A0A067KHT6_JATCU</name>
<dbReference type="EMBL" id="KK914482">
    <property type="protein sequence ID" value="KDP35682.1"/>
    <property type="molecule type" value="Genomic_DNA"/>
</dbReference>
<reference evidence="2 3" key="1">
    <citation type="journal article" date="2014" name="PLoS ONE">
        <title>Global Analysis of Gene Expression Profiles in Physic Nut (Jatropha curcas L.) Seedlings Exposed to Salt Stress.</title>
        <authorList>
            <person name="Zhang L."/>
            <person name="Zhang C."/>
            <person name="Wu P."/>
            <person name="Chen Y."/>
            <person name="Li M."/>
            <person name="Jiang H."/>
            <person name="Wu G."/>
        </authorList>
    </citation>
    <scope>NUCLEOTIDE SEQUENCE [LARGE SCALE GENOMIC DNA]</scope>
    <source>
        <strain evidence="3">cv. GZQX0401</strain>
        <tissue evidence="2">Young leaves</tissue>
    </source>
</reference>
<gene>
    <name evidence="2" type="ORF">JCGZ_09120</name>
</gene>
<accession>A0A067KHT6</accession>
<evidence type="ECO:0000256" key="1">
    <source>
        <dbReference type="SAM" id="MobiDB-lite"/>
    </source>
</evidence>
<sequence length="101" mass="11657">MNVHRKDRAKLRQAPDDDDENLLSLDIAKSNQPDHILSKDKNLCTEEEDEAEAEDKNKKKKMQFSSHGSTAGRIEVLDLELRLGPDKHHQTSTDKTKRQFF</sequence>
<dbReference type="AlphaFoldDB" id="A0A067KHT6"/>
<proteinExistence type="predicted"/>
<protein>
    <submittedName>
        <fullName evidence="2">Uncharacterized protein</fullName>
    </submittedName>
</protein>
<evidence type="ECO:0000313" key="3">
    <source>
        <dbReference type="Proteomes" id="UP000027138"/>
    </source>
</evidence>
<feature type="region of interest" description="Disordered" evidence="1">
    <location>
        <begin position="33"/>
        <end position="71"/>
    </location>
</feature>
<dbReference type="OrthoDB" id="780709at2759"/>
<organism evidence="2 3">
    <name type="scientific">Jatropha curcas</name>
    <name type="common">Barbados nut</name>
    <dbReference type="NCBI Taxonomy" id="180498"/>
    <lineage>
        <taxon>Eukaryota</taxon>
        <taxon>Viridiplantae</taxon>
        <taxon>Streptophyta</taxon>
        <taxon>Embryophyta</taxon>
        <taxon>Tracheophyta</taxon>
        <taxon>Spermatophyta</taxon>
        <taxon>Magnoliopsida</taxon>
        <taxon>eudicotyledons</taxon>
        <taxon>Gunneridae</taxon>
        <taxon>Pentapetalae</taxon>
        <taxon>rosids</taxon>
        <taxon>fabids</taxon>
        <taxon>Malpighiales</taxon>
        <taxon>Euphorbiaceae</taxon>
        <taxon>Crotonoideae</taxon>
        <taxon>Jatropheae</taxon>
        <taxon>Jatropha</taxon>
    </lineage>
</organism>